<name>A0AAQ4FIJ1_AMBAM</name>
<reference evidence="1 2" key="1">
    <citation type="journal article" date="2023" name="Arcadia Sci">
        <title>De novo assembly of a long-read Amblyomma americanum tick genome.</title>
        <authorList>
            <person name="Chou S."/>
            <person name="Poskanzer K.E."/>
            <person name="Rollins M."/>
            <person name="Thuy-Boun P.S."/>
        </authorList>
    </citation>
    <scope>NUCLEOTIDE SEQUENCE [LARGE SCALE GENOMIC DNA]</scope>
    <source>
        <strain evidence="1">F_SG_1</strain>
        <tissue evidence="1">Salivary glands</tissue>
    </source>
</reference>
<protein>
    <submittedName>
        <fullName evidence="1">Uncharacterized protein</fullName>
    </submittedName>
</protein>
<gene>
    <name evidence="1" type="ORF">V5799_023091</name>
</gene>
<feature type="non-terminal residue" evidence="1">
    <location>
        <position position="1"/>
    </location>
</feature>
<dbReference type="Proteomes" id="UP001321473">
    <property type="component" value="Unassembled WGS sequence"/>
</dbReference>
<dbReference type="EMBL" id="JARKHS020002068">
    <property type="protein sequence ID" value="KAK8787134.1"/>
    <property type="molecule type" value="Genomic_DNA"/>
</dbReference>
<evidence type="ECO:0000313" key="2">
    <source>
        <dbReference type="Proteomes" id="UP001321473"/>
    </source>
</evidence>
<accession>A0AAQ4FIJ1</accession>
<proteinExistence type="predicted"/>
<evidence type="ECO:0000313" key="1">
    <source>
        <dbReference type="EMBL" id="KAK8787134.1"/>
    </source>
</evidence>
<sequence>LLLVSSGPSSRPIASSDLFRPSEIWQHDWCLHRAPDGNCVNNIPNSAAPSATATSGTTTVRLLLVSSGPSSRPIASSDLFRPPEIWEHDYCLHRAPDGDCVNYIPNSAAPSATATTGTTTVRLLLVSSGPSSRPIASSDLFRPPEIWEHDYCLHRAPDGDCVTTYQAAPHHQQRQHQGRRP</sequence>
<keyword evidence="2" id="KW-1185">Reference proteome</keyword>
<dbReference type="AlphaFoldDB" id="A0AAQ4FIJ1"/>
<organism evidence="1 2">
    <name type="scientific">Amblyomma americanum</name>
    <name type="common">Lone star tick</name>
    <dbReference type="NCBI Taxonomy" id="6943"/>
    <lineage>
        <taxon>Eukaryota</taxon>
        <taxon>Metazoa</taxon>
        <taxon>Ecdysozoa</taxon>
        <taxon>Arthropoda</taxon>
        <taxon>Chelicerata</taxon>
        <taxon>Arachnida</taxon>
        <taxon>Acari</taxon>
        <taxon>Parasitiformes</taxon>
        <taxon>Ixodida</taxon>
        <taxon>Ixodoidea</taxon>
        <taxon>Ixodidae</taxon>
        <taxon>Amblyomminae</taxon>
        <taxon>Amblyomma</taxon>
    </lineage>
</organism>
<comment type="caution">
    <text evidence="1">The sequence shown here is derived from an EMBL/GenBank/DDBJ whole genome shotgun (WGS) entry which is preliminary data.</text>
</comment>